<feature type="binding site" evidence="3">
    <location>
        <position position="144"/>
    </location>
    <ligand>
        <name>a divalent metal cation</name>
        <dbReference type="ChEBI" id="CHEBI:60240"/>
    </ligand>
</feature>
<dbReference type="PRINTS" id="PR01790">
    <property type="entry name" value="SMP30FAMILY"/>
</dbReference>
<dbReference type="GO" id="GO:0019853">
    <property type="term" value="P:L-ascorbic acid biosynthetic process"/>
    <property type="evidence" value="ECO:0007669"/>
    <property type="project" value="TreeGrafter"/>
</dbReference>
<dbReference type="InterPro" id="IPR011042">
    <property type="entry name" value="6-blade_b-propeller_TolB-like"/>
</dbReference>
<comment type="cofactor">
    <cofactor evidence="3">
        <name>Zn(2+)</name>
        <dbReference type="ChEBI" id="CHEBI:29105"/>
    </cofactor>
    <text evidence="3">Binds 1 divalent metal cation per subunit.</text>
</comment>
<dbReference type="PANTHER" id="PTHR10907">
    <property type="entry name" value="REGUCALCIN"/>
    <property type="match status" value="1"/>
</dbReference>
<protein>
    <submittedName>
        <fullName evidence="4">SMP-30/gluconolactonase/LRE family protein</fullName>
    </submittedName>
</protein>
<feature type="binding site" evidence="3">
    <location>
        <position position="194"/>
    </location>
    <ligand>
        <name>a divalent metal cation</name>
        <dbReference type="ChEBI" id="CHEBI:60240"/>
    </ligand>
</feature>
<evidence type="ECO:0000256" key="3">
    <source>
        <dbReference type="PIRSR" id="PIRSR605511-2"/>
    </source>
</evidence>
<evidence type="ECO:0000313" key="4">
    <source>
        <dbReference type="EMBL" id="AYV24404.1"/>
    </source>
</evidence>
<dbReference type="Pfam" id="PF08450">
    <property type="entry name" value="SGL"/>
    <property type="match status" value="1"/>
</dbReference>
<accession>A0A3G4VHX2</accession>
<dbReference type="InterPro" id="IPR013658">
    <property type="entry name" value="SGL"/>
</dbReference>
<feature type="active site" description="Proton donor/acceptor" evidence="2">
    <location>
        <position position="194"/>
    </location>
</feature>
<keyword evidence="3" id="KW-0479">Metal-binding</keyword>
<dbReference type="GeneID" id="64088553"/>
<dbReference type="PANTHER" id="PTHR10907:SF47">
    <property type="entry name" value="REGUCALCIN"/>
    <property type="match status" value="1"/>
</dbReference>
<name>A0A3G4VHX2_9VIBR</name>
<comment type="similarity">
    <text evidence="1">Belongs to the SMP-30/CGR1 family.</text>
</comment>
<organism evidence="4 5">
    <name type="scientific">Vibrio mediterranei</name>
    <dbReference type="NCBI Taxonomy" id="689"/>
    <lineage>
        <taxon>Bacteria</taxon>
        <taxon>Pseudomonadati</taxon>
        <taxon>Pseudomonadota</taxon>
        <taxon>Gammaproteobacteria</taxon>
        <taxon>Vibrionales</taxon>
        <taxon>Vibrionaceae</taxon>
        <taxon>Vibrio</taxon>
    </lineage>
</organism>
<dbReference type="Gene3D" id="2.120.10.30">
    <property type="entry name" value="TolB, C-terminal domain"/>
    <property type="match status" value="1"/>
</dbReference>
<evidence type="ECO:0000313" key="5">
    <source>
        <dbReference type="Proteomes" id="UP000279760"/>
    </source>
</evidence>
<feature type="binding site" evidence="3">
    <location>
        <position position="98"/>
    </location>
    <ligand>
        <name>substrate</name>
    </ligand>
</feature>
<dbReference type="GO" id="GO:0005509">
    <property type="term" value="F:calcium ion binding"/>
    <property type="evidence" value="ECO:0007669"/>
    <property type="project" value="TreeGrafter"/>
</dbReference>
<sequence length="308" mass="34288">MHSVKGIRTTIGESPIWKPDTNSLVWVEATGSEIFEYSIHSQSTQVFHVPFDITAIARCEGNGWICASKQGLFYCTSSFDDFTPIADPCFGSTKLHLNDAVTAPNGHLWFGSMNHKQLEAPDGKLYRLTANTALEMDSGFSVANGIAFNPALKRAYCSNMFQRKVYEYQLDDSMTQIIEKAVFVELDECKGYPDGLSVDRHGNLYICHWDCGIISYYTPSQNKIGHATQLGEINLAVKHATRCTFGGEDFNTLFVTTADYELTTQESVLYPSSGELFILDAPTQGREEYRVNTDVLPHSNQVNVSLTS</sequence>
<dbReference type="EMBL" id="CP033578">
    <property type="protein sequence ID" value="AYV24404.1"/>
    <property type="molecule type" value="Genomic_DNA"/>
</dbReference>
<proteinExistence type="inferred from homology"/>
<dbReference type="RefSeq" id="WP_124941950.1">
    <property type="nucleotide sequence ID" value="NZ_CP033578.1"/>
</dbReference>
<evidence type="ECO:0000256" key="1">
    <source>
        <dbReference type="ARBA" id="ARBA00008853"/>
    </source>
</evidence>
<evidence type="ECO:0000256" key="2">
    <source>
        <dbReference type="PIRSR" id="PIRSR605511-1"/>
    </source>
</evidence>
<dbReference type="SUPFAM" id="SSF63829">
    <property type="entry name" value="Calcium-dependent phosphotriesterase"/>
    <property type="match status" value="1"/>
</dbReference>
<dbReference type="Proteomes" id="UP000279760">
    <property type="component" value="Chromosome 2"/>
</dbReference>
<dbReference type="AlphaFoldDB" id="A0A3G4VHX2"/>
<reference evidence="4 5" key="1">
    <citation type="submission" date="2018-11" db="EMBL/GenBank/DDBJ databases">
        <title>Complete Genome Sequence of Vbrio mediterranei 117-T6: a Potential Pathogen Bacteria Isolated from the Conchocelis of Pyropia.</title>
        <authorList>
            <person name="Liu Q."/>
        </authorList>
    </citation>
    <scope>NUCLEOTIDE SEQUENCE [LARGE SCALE GENOMIC DNA]</scope>
    <source>
        <strain evidence="4 5">117-T6</strain>
    </source>
</reference>
<feature type="binding site" evidence="3">
    <location>
        <position position="13"/>
    </location>
    <ligand>
        <name>a divalent metal cation</name>
        <dbReference type="ChEBI" id="CHEBI:60240"/>
    </ligand>
</feature>
<gene>
    <name evidence="4" type="ORF">ECB94_24430</name>
</gene>
<dbReference type="GO" id="GO:0004341">
    <property type="term" value="F:gluconolactonase activity"/>
    <property type="evidence" value="ECO:0007669"/>
    <property type="project" value="TreeGrafter"/>
</dbReference>
<dbReference type="InterPro" id="IPR005511">
    <property type="entry name" value="SMP-30"/>
</dbReference>
<keyword evidence="3" id="KW-0862">Zinc</keyword>